<dbReference type="NCBIfam" id="TIGR00229">
    <property type="entry name" value="sensory_box"/>
    <property type="match status" value="2"/>
</dbReference>
<dbReference type="PANTHER" id="PTHR24421">
    <property type="entry name" value="NITRATE/NITRITE SENSOR PROTEIN NARX-RELATED"/>
    <property type="match status" value="1"/>
</dbReference>
<dbReference type="InterPro" id="IPR005467">
    <property type="entry name" value="His_kinase_dom"/>
</dbReference>
<accession>A0A398C464</accession>
<evidence type="ECO:0000256" key="3">
    <source>
        <dbReference type="ARBA" id="ARBA00023012"/>
    </source>
</evidence>
<evidence type="ECO:0000259" key="5">
    <source>
        <dbReference type="PROSITE" id="PS50112"/>
    </source>
</evidence>
<keyword evidence="3" id="KW-0902">Two-component regulatory system</keyword>
<comment type="caution">
    <text evidence="6">The sequence shown here is derived from an EMBL/GenBank/DDBJ whole genome shotgun (WGS) entry which is preliminary data.</text>
</comment>
<sequence length="508" mass="55586">MVHKAGSLADPMDIDSAIPSGAVQGALDGIVAIDEAMRIVMVNPSAQRMFGRTAQQLLGRDLSELIPAGAQEAHAAHVRQFMASEVPERPMLGRGQLMGLRANGEKFPLEAAISQLDVCGDLGGQRYYTALLRDASHEQELVATIAQLNRRLRSLFELLPVAVWVTEGEWVVYSNMACARLFGVARRESLAGRSIYEFLDPAIHDVVRHKVAQALSTQEAVHSMHSRITRLDGSSRDVEMVLAALPDHSRTLVQMVLSDVTKQSQERRDLLTSRSTLRDLAASLVDAREEERRNIARELHDELGQRLTALKLELSALDQSNAVCIPPQRMQSMIEMVDDTVSATRRISMDLRPLMLDDLGLQAAIEWLAQEFERRAGLKIALNLDPAPDPMHQKVLTALYRIVQEALTNIVRHSGADHVAIAITHTGSMVELHIEDNGRGFPGQPLQTPKGSFGLIGIQERVLMMGGQLDIGNQPDGGARLVVKLPLSAEQESTGYPDEGSCVSGALA</sequence>
<dbReference type="Proteomes" id="UP000266302">
    <property type="component" value="Unassembled WGS sequence"/>
</dbReference>
<feature type="domain" description="Histidine kinase" evidence="4">
    <location>
        <begin position="294"/>
        <end position="489"/>
    </location>
</feature>
<dbReference type="Pfam" id="PF07730">
    <property type="entry name" value="HisKA_3"/>
    <property type="match status" value="1"/>
</dbReference>
<reference evidence="6 7" key="1">
    <citation type="submission" date="2018-09" db="EMBL/GenBank/DDBJ databases">
        <title>Draft genome of Simplicispira sp. NY-02.</title>
        <authorList>
            <person name="Im W.T."/>
        </authorList>
    </citation>
    <scope>NUCLEOTIDE SEQUENCE [LARGE SCALE GENOMIC DNA]</scope>
    <source>
        <strain evidence="6 7">NY-02</strain>
    </source>
</reference>
<dbReference type="Gene3D" id="3.30.565.10">
    <property type="entry name" value="Histidine kinase-like ATPase, C-terminal domain"/>
    <property type="match status" value="1"/>
</dbReference>
<dbReference type="InterPro" id="IPR000014">
    <property type="entry name" value="PAS"/>
</dbReference>
<dbReference type="Gene3D" id="3.30.450.20">
    <property type="entry name" value="PAS domain"/>
    <property type="match status" value="2"/>
</dbReference>
<dbReference type="Pfam" id="PF02518">
    <property type="entry name" value="HATPase_c"/>
    <property type="match status" value="1"/>
</dbReference>
<evidence type="ECO:0000313" key="7">
    <source>
        <dbReference type="Proteomes" id="UP000266302"/>
    </source>
</evidence>
<dbReference type="PROSITE" id="PS50112">
    <property type="entry name" value="PAS"/>
    <property type="match status" value="2"/>
</dbReference>
<protein>
    <submittedName>
        <fullName evidence="6">PAS domain-containing sensor histidine kinase</fullName>
    </submittedName>
</protein>
<name>A0A398C464_9BURK</name>
<keyword evidence="2 6" id="KW-0418">Kinase</keyword>
<evidence type="ECO:0000256" key="1">
    <source>
        <dbReference type="ARBA" id="ARBA00022679"/>
    </source>
</evidence>
<dbReference type="SUPFAM" id="SSF55874">
    <property type="entry name" value="ATPase domain of HSP90 chaperone/DNA topoisomerase II/histidine kinase"/>
    <property type="match status" value="1"/>
</dbReference>
<gene>
    <name evidence="6" type="ORF">D3F03_11330</name>
</gene>
<dbReference type="PROSITE" id="PS50109">
    <property type="entry name" value="HIS_KIN"/>
    <property type="match status" value="1"/>
</dbReference>
<feature type="domain" description="PAS" evidence="5">
    <location>
        <begin position="148"/>
        <end position="218"/>
    </location>
</feature>
<proteinExistence type="predicted"/>
<feature type="domain" description="PAS" evidence="5">
    <location>
        <begin position="22"/>
        <end position="85"/>
    </location>
</feature>
<dbReference type="SMART" id="SM00387">
    <property type="entry name" value="HATPase_c"/>
    <property type="match status" value="1"/>
</dbReference>
<dbReference type="SMART" id="SM00091">
    <property type="entry name" value="PAS"/>
    <property type="match status" value="2"/>
</dbReference>
<dbReference type="CDD" id="cd16917">
    <property type="entry name" value="HATPase_UhpB-NarQ-NarX-like"/>
    <property type="match status" value="1"/>
</dbReference>
<dbReference type="Gene3D" id="1.20.5.1930">
    <property type="match status" value="1"/>
</dbReference>
<dbReference type="PANTHER" id="PTHR24421:SF59">
    <property type="entry name" value="OXYGEN SENSOR HISTIDINE KINASE NREB"/>
    <property type="match status" value="1"/>
</dbReference>
<dbReference type="GO" id="GO:0006355">
    <property type="term" value="P:regulation of DNA-templated transcription"/>
    <property type="evidence" value="ECO:0007669"/>
    <property type="project" value="InterPro"/>
</dbReference>
<keyword evidence="1" id="KW-0808">Transferase</keyword>
<dbReference type="InterPro" id="IPR036890">
    <property type="entry name" value="HATPase_C_sf"/>
</dbReference>
<dbReference type="InterPro" id="IPR035965">
    <property type="entry name" value="PAS-like_dom_sf"/>
</dbReference>
<dbReference type="CDD" id="cd00130">
    <property type="entry name" value="PAS"/>
    <property type="match status" value="2"/>
</dbReference>
<dbReference type="SUPFAM" id="SSF55785">
    <property type="entry name" value="PYP-like sensor domain (PAS domain)"/>
    <property type="match status" value="2"/>
</dbReference>
<evidence type="ECO:0000259" key="4">
    <source>
        <dbReference type="PROSITE" id="PS50109"/>
    </source>
</evidence>
<dbReference type="InterPro" id="IPR003594">
    <property type="entry name" value="HATPase_dom"/>
</dbReference>
<dbReference type="GO" id="GO:0046983">
    <property type="term" value="F:protein dimerization activity"/>
    <property type="evidence" value="ECO:0007669"/>
    <property type="project" value="InterPro"/>
</dbReference>
<keyword evidence="7" id="KW-1185">Reference proteome</keyword>
<dbReference type="EMBL" id="QXJC01000004">
    <property type="protein sequence ID" value="RID97835.1"/>
    <property type="molecule type" value="Genomic_DNA"/>
</dbReference>
<evidence type="ECO:0000313" key="6">
    <source>
        <dbReference type="EMBL" id="RID97835.1"/>
    </source>
</evidence>
<dbReference type="GO" id="GO:0016020">
    <property type="term" value="C:membrane"/>
    <property type="evidence" value="ECO:0007669"/>
    <property type="project" value="InterPro"/>
</dbReference>
<dbReference type="GO" id="GO:0000155">
    <property type="term" value="F:phosphorelay sensor kinase activity"/>
    <property type="evidence" value="ECO:0007669"/>
    <property type="project" value="InterPro"/>
</dbReference>
<dbReference type="InterPro" id="IPR011712">
    <property type="entry name" value="Sig_transdc_His_kin_sub3_dim/P"/>
</dbReference>
<dbReference type="InterPro" id="IPR050482">
    <property type="entry name" value="Sensor_HK_TwoCompSys"/>
</dbReference>
<dbReference type="AlphaFoldDB" id="A0A398C464"/>
<dbReference type="Pfam" id="PF00989">
    <property type="entry name" value="PAS"/>
    <property type="match status" value="2"/>
</dbReference>
<evidence type="ECO:0000256" key="2">
    <source>
        <dbReference type="ARBA" id="ARBA00022777"/>
    </source>
</evidence>
<dbReference type="InterPro" id="IPR013767">
    <property type="entry name" value="PAS_fold"/>
</dbReference>
<organism evidence="6 7">
    <name type="scientific">Simplicispira hankyongi</name>
    <dbReference type="NCBI Taxonomy" id="2315688"/>
    <lineage>
        <taxon>Bacteria</taxon>
        <taxon>Pseudomonadati</taxon>
        <taxon>Pseudomonadota</taxon>
        <taxon>Betaproteobacteria</taxon>
        <taxon>Burkholderiales</taxon>
        <taxon>Comamonadaceae</taxon>
        <taxon>Simplicispira</taxon>
    </lineage>
</organism>